<evidence type="ECO:0000259" key="2">
    <source>
        <dbReference type="Pfam" id="PF04909"/>
    </source>
</evidence>
<dbReference type="PANTHER" id="PTHR21240">
    <property type="entry name" value="2-AMINO-3-CARBOXYLMUCONATE-6-SEMIALDEHYDE DECARBOXYLASE"/>
    <property type="match status" value="1"/>
</dbReference>
<dbReference type="InterPro" id="IPR006680">
    <property type="entry name" value="Amidohydro-rel"/>
</dbReference>
<keyword evidence="1" id="KW-0456">Lyase</keyword>
<proteinExistence type="predicted"/>
<feature type="domain" description="Amidohydrolase-related" evidence="2">
    <location>
        <begin position="22"/>
        <end position="310"/>
    </location>
</feature>
<dbReference type="InterPro" id="IPR032466">
    <property type="entry name" value="Metal_Hydrolase"/>
</dbReference>
<dbReference type="Pfam" id="PF04909">
    <property type="entry name" value="Amidohydro_2"/>
    <property type="match status" value="1"/>
</dbReference>
<evidence type="ECO:0000313" key="3">
    <source>
        <dbReference type="EMBL" id="RAI42733.1"/>
    </source>
</evidence>
<dbReference type="InterPro" id="IPR032465">
    <property type="entry name" value="ACMSD"/>
</dbReference>
<dbReference type="EMBL" id="NPEX01000131">
    <property type="protein sequence ID" value="RAI42733.1"/>
    <property type="molecule type" value="Genomic_DNA"/>
</dbReference>
<dbReference type="SUPFAM" id="SSF51556">
    <property type="entry name" value="Metallo-dependent hydrolases"/>
    <property type="match status" value="1"/>
</dbReference>
<evidence type="ECO:0000256" key="1">
    <source>
        <dbReference type="ARBA" id="ARBA00023239"/>
    </source>
</evidence>
<dbReference type="GO" id="GO:0019748">
    <property type="term" value="P:secondary metabolic process"/>
    <property type="evidence" value="ECO:0007669"/>
    <property type="project" value="TreeGrafter"/>
</dbReference>
<dbReference type="GO" id="GO:0016831">
    <property type="term" value="F:carboxy-lyase activity"/>
    <property type="evidence" value="ECO:0007669"/>
    <property type="project" value="InterPro"/>
</dbReference>
<dbReference type="OrthoDB" id="149172at2"/>
<reference evidence="3 4" key="1">
    <citation type="submission" date="2017-07" db="EMBL/GenBank/DDBJ databases">
        <title>Draft Genome Sequences of Select Purple Nonsulfur Bacteria.</title>
        <authorList>
            <person name="Lasarre B."/>
            <person name="Mckinlay J.B."/>
        </authorList>
    </citation>
    <scope>NUCLEOTIDE SEQUENCE [LARGE SCALE GENOMIC DNA]</scope>
    <source>
        <strain evidence="3 4">DSM 5909</strain>
    </source>
</reference>
<dbReference type="GO" id="GO:0005737">
    <property type="term" value="C:cytoplasm"/>
    <property type="evidence" value="ECO:0007669"/>
    <property type="project" value="TreeGrafter"/>
</dbReference>
<evidence type="ECO:0000313" key="4">
    <source>
        <dbReference type="Proteomes" id="UP000249130"/>
    </source>
</evidence>
<comment type="caution">
    <text evidence="3">The sequence shown here is derived from an EMBL/GenBank/DDBJ whole genome shotgun (WGS) entry which is preliminary data.</text>
</comment>
<name>A0A327KYA5_9BRAD</name>
<organism evidence="3 4">
    <name type="scientific">Rhodoplanes roseus</name>
    <dbReference type="NCBI Taxonomy" id="29409"/>
    <lineage>
        <taxon>Bacteria</taxon>
        <taxon>Pseudomonadati</taxon>
        <taxon>Pseudomonadota</taxon>
        <taxon>Alphaproteobacteria</taxon>
        <taxon>Hyphomicrobiales</taxon>
        <taxon>Nitrobacteraceae</taxon>
        <taxon>Rhodoplanes</taxon>
    </lineage>
</organism>
<protein>
    <recommendedName>
        <fullName evidence="2">Amidohydrolase-related domain-containing protein</fullName>
    </recommendedName>
</protein>
<keyword evidence="4" id="KW-1185">Reference proteome</keyword>
<gene>
    <name evidence="3" type="ORF">CH341_18010</name>
</gene>
<sequence length="314" mass="34829">MARIAPKLGNIAARLRSVRPLHDLDLRFRGMDAFGDYRQVISLPNPPIEDFADERVGIELARIGNDAMAELVRKHPSRFAAFVAAVCLTDVDASAAEARRAVTELGASGVQIFTNIAGRPLDRPEFVPFFSAMADLDRPIWLHPARTAASSDYAAEPNSRYEMWWCFGWPYETSVAMSRLVFCGLFDRHPNLKIVTHHCGGMIPFYDGRIGPGMQVLGSRTSDEDYSKVLSTLKRPHLDYFRDFYADTAMFGGQYGVGCGLQFFGSDKIVFATDTPLGPIGPTIAAINKLGLDPQTRRKIYCGNAERLLKVKFG</sequence>
<dbReference type="Gene3D" id="3.20.20.140">
    <property type="entry name" value="Metal-dependent hydrolases"/>
    <property type="match status" value="1"/>
</dbReference>
<dbReference type="AlphaFoldDB" id="A0A327KYA5"/>
<dbReference type="Proteomes" id="UP000249130">
    <property type="component" value="Unassembled WGS sequence"/>
</dbReference>
<dbReference type="PANTHER" id="PTHR21240:SF28">
    <property type="entry name" value="ISO-OROTATE DECARBOXYLASE (EUROFUNG)"/>
    <property type="match status" value="1"/>
</dbReference>
<accession>A0A327KYA5</accession>
<dbReference type="GO" id="GO:0016787">
    <property type="term" value="F:hydrolase activity"/>
    <property type="evidence" value="ECO:0007669"/>
    <property type="project" value="InterPro"/>
</dbReference>